<dbReference type="AlphaFoldDB" id="A0AAD9A840"/>
<evidence type="ECO:0000256" key="3">
    <source>
        <dbReference type="ARBA" id="ARBA00022679"/>
    </source>
</evidence>
<evidence type="ECO:0000256" key="10">
    <source>
        <dbReference type="SAM" id="MobiDB-lite"/>
    </source>
</evidence>
<evidence type="ECO:0000256" key="2">
    <source>
        <dbReference type="ARBA" id="ARBA00022527"/>
    </source>
</evidence>
<dbReference type="InterPro" id="IPR017441">
    <property type="entry name" value="Protein_kinase_ATP_BS"/>
</dbReference>
<feature type="domain" description="Protein kinase" evidence="11">
    <location>
        <begin position="52"/>
        <end position="460"/>
    </location>
</feature>
<keyword evidence="6 9" id="KW-0067">ATP-binding</keyword>
<dbReference type="PROSITE" id="PS00107">
    <property type="entry name" value="PROTEIN_KINASE_ATP"/>
    <property type="match status" value="1"/>
</dbReference>
<dbReference type="PANTHER" id="PTHR47634:SF9">
    <property type="entry name" value="PROTEIN KINASE DOMAIN-CONTAINING PROTEIN-RELATED"/>
    <property type="match status" value="1"/>
</dbReference>
<dbReference type="Pfam" id="PF00069">
    <property type="entry name" value="Pkinase"/>
    <property type="match status" value="2"/>
</dbReference>
<dbReference type="Gene3D" id="1.10.510.10">
    <property type="entry name" value="Transferase(Phosphotransferase) domain 1"/>
    <property type="match status" value="1"/>
</dbReference>
<dbReference type="Gene3D" id="3.30.200.20">
    <property type="entry name" value="Phosphorylase Kinase, domain 1"/>
    <property type="match status" value="1"/>
</dbReference>
<dbReference type="EMBL" id="JAQOWY010000384">
    <property type="protein sequence ID" value="KAK1842964.1"/>
    <property type="molecule type" value="Genomic_DNA"/>
</dbReference>
<proteinExistence type="predicted"/>
<evidence type="ECO:0000256" key="4">
    <source>
        <dbReference type="ARBA" id="ARBA00022741"/>
    </source>
</evidence>
<dbReference type="GO" id="GO:0000245">
    <property type="term" value="P:spliceosomal complex assembly"/>
    <property type="evidence" value="ECO:0007669"/>
    <property type="project" value="TreeGrafter"/>
</dbReference>
<evidence type="ECO:0000256" key="5">
    <source>
        <dbReference type="ARBA" id="ARBA00022777"/>
    </source>
</evidence>
<organism evidence="12 13">
    <name type="scientific">Colletotrichum chrysophilum</name>
    <dbReference type="NCBI Taxonomy" id="1836956"/>
    <lineage>
        <taxon>Eukaryota</taxon>
        <taxon>Fungi</taxon>
        <taxon>Dikarya</taxon>
        <taxon>Ascomycota</taxon>
        <taxon>Pezizomycotina</taxon>
        <taxon>Sordariomycetes</taxon>
        <taxon>Hypocreomycetidae</taxon>
        <taxon>Glomerellales</taxon>
        <taxon>Glomerellaceae</taxon>
        <taxon>Colletotrichum</taxon>
        <taxon>Colletotrichum gloeosporioides species complex</taxon>
    </lineage>
</organism>
<evidence type="ECO:0000256" key="8">
    <source>
        <dbReference type="ARBA" id="ARBA00048679"/>
    </source>
</evidence>
<dbReference type="InterPro" id="IPR000719">
    <property type="entry name" value="Prot_kinase_dom"/>
</dbReference>
<reference evidence="12" key="1">
    <citation type="submission" date="2023-01" db="EMBL/GenBank/DDBJ databases">
        <title>Colletotrichum chrysophilum M932 genome sequence.</title>
        <authorList>
            <person name="Baroncelli R."/>
        </authorList>
    </citation>
    <scope>NUCLEOTIDE SEQUENCE</scope>
    <source>
        <strain evidence="12">M932</strain>
    </source>
</reference>
<keyword evidence="4 9" id="KW-0547">Nucleotide-binding</keyword>
<feature type="binding site" evidence="9">
    <location>
        <position position="81"/>
    </location>
    <ligand>
        <name>ATP</name>
        <dbReference type="ChEBI" id="CHEBI:30616"/>
    </ligand>
</feature>
<gene>
    <name evidence="12" type="ORF">CCHR01_14405</name>
</gene>
<dbReference type="EC" id="2.7.11.1" evidence="1"/>
<evidence type="ECO:0000256" key="6">
    <source>
        <dbReference type="ARBA" id="ARBA00022840"/>
    </source>
</evidence>
<keyword evidence="13" id="KW-1185">Reference proteome</keyword>
<feature type="compositionally biased region" description="Basic and acidic residues" evidence="10">
    <location>
        <begin position="358"/>
        <end position="368"/>
    </location>
</feature>
<feature type="region of interest" description="Disordered" evidence="10">
    <location>
        <begin position="357"/>
        <end position="393"/>
    </location>
</feature>
<sequence>MSSPPAIPSTKEPTRESEYRFKDLGTPCEWAESYRPGDLHPVHLGDVFNDRYQVIRKLGNGSYGTVWLACDPSDERYVALKIEAANRQKSNEVLFQTQLDARISENPRSDCIVRLLNSFYHQGPNGNHLCIVLEPMGPSLSTVLNAPFEIYDPLNPPVRRFAKGKIKRILRHVLLGLSFLHDNGVVHGDLHSGNILFALQDLSSVERVALEQTAENSRIDQLHRIDGKHDQWAPTYLAVAEPLSQHVLSGEAEAVKLSDLGGAFRSDDPPQSVAAPLCLRAPEVILNEPIGPGIDTWSFGCLAYELITGTVLFRLPEFGLSDEGLKDEHLIQLTDIIGPLPGNLLAQWSDAAKYYGPKGERLNSRPRDFDEDSTEDKYSCQDSPGDEFDDGTGTHEIELDGSEHDLPHVHDSLERLIKAHKNSDIDEQEEEAIVGFLRCIFQYDPALRPSAAKLLGHPWISP</sequence>
<keyword evidence="5 12" id="KW-0418">Kinase</keyword>
<protein>
    <recommendedName>
        <fullName evidence="1">non-specific serine/threonine protein kinase</fullName>
        <ecNumber evidence="1">2.7.11.1</ecNumber>
    </recommendedName>
</protein>
<dbReference type="GO" id="GO:0005524">
    <property type="term" value="F:ATP binding"/>
    <property type="evidence" value="ECO:0007669"/>
    <property type="project" value="UniProtKB-UniRule"/>
</dbReference>
<dbReference type="GO" id="GO:0004674">
    <property type="term" value="F:protein serine/threonine kinase activity"/>
    <property type="evidence" value="ECO:0007669"/>
    <property type="project" value="UniProtKB-KW"/>
</dbReference>
<dbReference type="InterPro" id="IPR051334">
    <property type="entry name" value="SRPK"/>
</dbReference>
<evidence type="ECO:0000259" key="11">
    <source>
        <dbReference type="PROSITE" id="PS50011"/>
    </source>
</evidence>
<dbReference type="GO" id="GO:0050684">
    <property type="term" value="P:regulation of mRNA processing"/>
    <property type="evidence" value="ECO:0007669"/>
    <property type="project" value="TreeGrafter"/>
</dbReference>
<evidence type="ECO:0000256" key="1">
    <source>
        <dbReference type="ARBA" id="ARBA00012513"/>
    </source>
</evidence>
<dbReference type="SUPFAM" id="SSF56112">
    <property type="entry name" value="Protein kinase-like (PK-like)"/>
    <property type="match status" value="1"/>
</dbReference>
<accession>A0AAD9A840</accession>
<dbReference type="Proteomes" id="UP001243330">
    <property type="component" value="Unassembled WGS sequence"/>
</dbReference>
<keyword evidence="2" id="KW-0723">Serine/threonine-protein kinase</keyword>
<evidence type="ECO:0000256" key="9">
    <source>
        <dbReference type="PROSITE-ProRule" id="PRU10141"/>
    </source>
</evidence>
<comment type="catalytic activity">
    <reaction evidence="8">
        <text>L-seryl-[protein] + ATP = O-phospho-L-seryl-[protein] + ADP + H(+)</text>
        <dbReference type="Rhea" id="RHEA:17989"/>
        <dbReference type="Rhea" id="RHEA-COMP:9863"/>
        <dbReference type="Rhea" id="RHEA-COMP:11604"/>
        <dbReference type="ChEBI" id="CHEBI:15378"/>
        <dbReference type="ChEBI" id="CHEBI:29999"/>
        <dbReference type="ChEBI" id="CHEBI:30616"/>
        <dbReference type="ChEBI" id="CHEBI:83421"/>
        <dbReference type="ChEBI" id="CHEBI:456216"/>
        <dbReference type="EC" id="2.7.11.1"/>
    </reaction>
</comment>
<dbReference type="InterPro" id="IPR011009">
    <property type="entry name" value="Kinase-like_dom_sf"/>
</dbReference>
<dbReference type="PROSITE" id="PS50011">
    <property type="entry name" value="PROTEIN_KINASE_DOM"/>
    <property type="match status" value="1"/>
</dbReference>
<comment type="caution">
    <text evidence="12">The sequence shown here is derived from an EMBL/GenBank/DDBJ whole genome shotgun (WGS) entry which is preliminary data.</text>
</comment>
<keyword evidence="3" id="KW-0808">Transferase</keyword>
<evidence type="ECO:0000313" key="12">
    <source>
        <dbReference type="EMBL" id="KAK1842964.1"/>
    </source>
</evidence>
<evidence type="ECO:0000256" key="7">
    <source>
        <dbReference type="ARBA" id="ARBA00047899"/>
    </source>
</evidence>
<comment type="catalytic activity">
    <reaction evidence="7">
        <text>L-threonyl-[protein] + ATP = O-phospho-L-threonyl-[protein] + ADP + H(+)</text>
        <dbReference type="Rhea" id="RHEA:46608"/>
        <dbReference type="Rhea" id="RHEA-COMP:11060"/>
        <dbReference type="Rhea" id="RHEA-COMP:11605"/>
        <dbReference type="ChEBI" id="CHEBI:15378"/>
        <dbReference type="ChEBI" id="CHEBI:30013"/>
        <dbReference type="ChEBI" id="CHEBI:30616"/>
        <dbReference type="ChEBI" id="CHEBI:61977"/>
        <dbReference type="ChEBI" id="CHEBI:456216"/>
        <dbReference type="EC" id="2.7.11.1"/>
    </reaction>
</comment>
<name>A0AAD9A840_9PEZI</name>
<evidence type="ECO:0000313" key="13">
    <source>
        <dbReference type="Proteomes" id="UP001243330"/>
    </source>
</evidence>
<dbReference type="PANTHER" id="PTHR47634">
    <property type="entry name" value="PROTEIN KINASE DOMAIN-CONTAINING PROTEIN-RELATED"/>
    <property type="match status" value="1"/>
</dbReference>